<proteinExistence type="predicted"/>
<dbReference type="AlphaFoldDB" id="A0A182IMV6"/>
<name>A0A182IMV6_ANOAO</name>
<accession>A0A182IMV6</accession>
<dbReference type="EnsemblMetazoa" id="AATE002120-RA">
    <property type="protein sequence ID" value="AATE002120-PA.1"/>
    <property type="gene ID" value="AATE002120"/>
</dbReference>
<reference evidence="2" key="1">
    <citation type="submission" date="2022-08" db="UniProtKB">
        <authorList>
            <consortium name="EnsemblMetazoa"/>
        </authorList>
    </citation>
    <scope>IDENTIFICATION</scope>
    <source>
        <strain evidence="2">EBRO</strain>
    </source>
</reference>
<dbReference type="VEuPathDB" id="VectorBase:AATE002120"/>
<sequence>MAGRTEVVPVVMVDGLLAAHAERHQPRHDHDQDEDGNVIDIRSSPVWAREDPQARTSCPPSDGMDGGSGDRVPCRWRRSTRWKSSSEVDSRFERWCRRRRCGASGVRLGSSSEGVGRVSDASTIDSCASEGVDTFRSIRIDAGVSGRLPERDDFGRSESAFALPSRNRLNAPSSRSPSCARSARSVTAAISASSPNSSVCVAVSTSSTSIASSRSAPPSRS</sequence>
<organism evidence="2">
    <name type="scientific">Anopheles atroparvus</name>
    <name type="common">European mosquito</name>
    <dbReference type="NCBI Taxonomy" id="41427"/>
    <lineage>
        <taxon>Eukaryota</taxon>
        <taxon>Metazoa</taxon>
        <taxon>Ecdysozoa</taxon>
        <taxon>Arthropoda</taxon>
        <taxon>Hexapoda</taxon>
        <taxon>Insecta</taxon>
        <taxon>Pterygota</taxon>
        <taxon>Neoptera</taxon>
        <taxon>Endopterygota</taxon>
        <taxon>Diptera</taxon>
        <taxon>Nematocera</taxon>
        <taxon>Culicoidea</taxon>
        <taxon>Culicidae</taxon>
        <taxon>Anophelinae</taxon>
        <taxon>Anopheles</taxon>
    </lineage>
</organism>
<evidence type="ECO:0000313" key="2">
    <source>
        <dbReference type="EnsemblMetazoa" id="AATE002120-PA.1"/>
    </source>
</evidence>
<feature type="compositionally biased region" description="Basic and acidic residues" evidence="1">
    <location>
        <begin position="22"/>
        <end position="31"/>
    </location>
</feature>
<evidence type="ECO:0000256" key="1">
    <source>
        <dbReference type="SAM" id="MobiDB-lite"/>
    </source>
</evidence>
<feature type="region of interest" description="Disordered" evidence="1">
    <location>
        <begin position="22"/>
        <end position="74"/>
    </location>
</feature>
<protein>
    <submittedName>
        <fullName evidence="2">Uncharacterized protein</fullName>
    </submittedName>
</protein>